<name>A0AAX1ML13_ACIJU</name>
<sequence length="55" mass="6387">MTWQLDLNNADLPDSNKYLWAESILGIRNELGEKIKLIDKIDHRTLQWLHDAIAG</sequence>
<evidence type="ECO:0000313" key="2">
    <source>
        <dbReference type="Proteomes" id="UP000679388"/>
    </source>
</evidence>
<accession>A0AAX1ML13</accession>
<reference evidence="1" key="1">
    <citation type="submission" date="2020-07" db="EMBL/GenBank/DDBJ databases">
        <title>Acinetobacter junii strain YR7 chromosome and plasmid pNDM-YR7.</title>
        <authorList>
            <person name="Tang B."/>
        </authorList>
    </citation>
    <scope>NUCLEOTIDE SEQUENCE</scope>
    <source>
        <strain evidence="1">YR7</strain>
    </source>
</reference>
<proteinExistence type="predicted"/>
<evidence type="ECO:0000313" key="1">
    <source>
        <dbReference type="EMBL" id="QUY38247.1"/>
    </source>
</evidence>
<dbReference type="EMBL" id="CP059558">
    <property type="protein sequence ID" value="QUY38247.1"/>
    <property type="molecule type" value="Genomic_DNA"/>
</dbReference>
<dbReference type="Proteomes" id="UP000679388">
    <property type="component" value="Chromosome"/>
</dbReference>
<dbReference type="GeneID" id="70093144"/>
<dbReference type="AlphaFoldDB" id="A0AAX1ML13"/>
<gene>
    <name evidence="1" type="ORF">H2677_11480</name>
</gene>
<protein>
    <submittedName>
        <fullName evidence="1">Uncharacterized protein</fullName>
    </submittedName>
</protein>
<organism evidence="1 2">
    <name type="scientific">Acinetobacter junii</name>
    <dbReference type="NCBI Taxonomy" id="40215"/>
    <lineage>
        <taxon>Bacteria</taxon>
        <taxon>Pseudomonadati</taxon>
        <taxon>Pseudomonadota</taxon>
        <taxon>Gammaproteobacteria</taxon>
        <taxon>Moraxellales</taxon>
        <taxon>Moraxellaceae</taxon>
        <taxon>Acinetobacter</taxon>
    </lineage>
</organism>
<dbReference type="RefSeq" id="WP_212639627.1">
    <property type="nucleotide sequence ID" value="NZ_CP059558.1"/>
</dbReference>